<protein>
    <submittedName>
        <fullName evidence="8">Cytochrome P450</fullName>
    </submittedName>
</protein>
<dbReference type="AlphaFoldDB" id="A0A9Q4L6E7"/>
<dbReference type="PROSITE" id="PS00086">
    <property type="entry name" value="CYTOCHROME_P450"/>
    <property type="match status" value="1"/>
</dbReference>
<keyword evidence="6 7" id="KW-0503">Monooxygenase</keyword>
<evidence type="ECO:0000256" key="7">
    <source>
        <dbReference type="RuleBase" id="RU000461"/>
    </source>
</evidence>
<keyword evidence="3 7" id="KW-0479">Metal-binding</keyword>
<evidence type="ECO:0000313" key="9">
    <source>
        <dbReference type="Proteomes" id="UP001154061"/>
    </source>
</evidence>
<keyword evidence="2 7" id="KW-0349">Heme</keyword>
<accession>A0A9Q4L6E7</accession>
<name>A0A9Q4L6E7_9EURY</name>
<keyword evidence="4 7" id="KW-0560">Oxidoreductase</keyword>
<reference evidence="8" key="1">
    <citation type="submission" date="2022-06" db="EMBL/GenBank/DDBJ databases">
        <title>Natrinema sp. a new haloarchaeum isolate from saline soil.</title>
        <authorList>
            <person name="Strakova D."/>
            <person name="Galisteo C."/>
            <person name="Sanchez-Porro C."/>
            <person name="Ventosa A."/>
        </authorList>
    </citation>
    <scope>NUCLEOTIDE SEQUENCE</scope>
    <source>
        <strain evidence="8">S1CR25-10</strain>
    </source>
</reference>
<keyword evidence="9" id="KW-1185">Reference proteome</keyword>
<dbReference type="SUPFAM" id="SSF48264">
    <property type="entry name" value="Cytochrome P450"/>
    <property type="match status" value="1"/>
</dbReference>
<dbReference type="PANTHER" id="PTHR24291:SF50">
    <property type="entry name" value="BIFUNCTIONAL ALBAFLAVENONE MONOOXYGENASE_TERPENE SYNTHASE"/>
    <property type="match status" value="1"/>
</dbReference>
<dbReference type="Pfam" id="PF00067">
    <property type="entry name" value="p450"/>
    <property type="match status" value="1"/>
</dbReference>
<proteinExistence type="inferred from homology"/>
<dbReference type="GO" id="GO:0016705">
    <property type="term" value="F:oxidoreductase activity, acting on paired donors, with incorporation or reduction of molecular oxygen"/>
    <property type="evidence" value="ECO:0007669"/>
    <property type="project" value="InterPro"/>
</dbReference>
<organism evidence="8 9">
    <name type="scientific">Natrinema salsiterrestre</name>
    <dbReference type="NCBI Taxonomy" id="2950540"/>
    <lineage>
        <taxon>Archaea</taxon>
        <taxon>Methanobacteriati</taxon>
        <taxon>Methanobacteriota</taxon>
        <taxon>Stenosarchaea group</taxon>
        <taxon>Halobacteria</taxon>
        <taxon>Halobacteriales</taxon>
        <taxon>Natrialbaceae</taxon>
        <taxon>Natrinema</taxon>
    </lineage>
</organism>
<dbReference type="InterPro" id="IPR001128">
    <property type="entry name" value="Cyt_P450"/>
</dbReference>
<sequence>MNPNARLPPTPSGHPVIGHTLDFARSPFEFVDRATNECGDLYRMELPSVDVYVLAHPEYFKQALVTDIDAFGKTADFRRVFGNGLLSTEGEQWSRQRGILQPLFHRDRIRGYGEYMVDATQRRLATWKPGETRNIESEMQDLTIEILFATLFGRELPPGEGNDLRAASEGLNKWFAPTSWLLPNWIPTPSRREFGNSVERLRTEVRQLLAEYSANSGQADSSQSNDLQQETLLSKLHEAREASGQDRLRTEEVEDQMLTMIFAGYETTAAALGFAWYSLAMNPDIRQAFHDELDAVLGDEPPTPEDITNLNLTNRIVTETLRLYPPIHTIPRETTRDVQVDGYQIPADEEVHLSIISAHRDERFYDDPLSFQPDRWTEKFEKELADHAFIPFGGGRRTCIGREFARLEAMLVLATIGQQWTLEWASGDPTITIEPEITTQTKNGLPMQIRQR</sequence>
<evidence type="ECO:0000256" key="6">
    <source>
        <dbReference type="ARBA" id="ARBA00023033"/>
    </source>
</evidence>
<dbReference type="EMBL" id="JAMQOT010000016">
    <property type="protein sequence ID" value="MDF9748462.1"/>
    <property type="molecule type" value="Genomic_DNA"/>
</dbReference>
<evidence type="ECO:0000256" key="3">
    <source>
        <dbReference type="ARBA" id="ARBA00022723"/>
    </source>
</evidence>
<dbReference type="RefSeq" id="WP_277525204.1">
    <property type="nucleotide sequence ID" value="NZ_JAMQOT010000016.1"/>
</dbReference>
<dbReference type="PRINTS" id="PR00463">
    <property type="entry name" value="EP450I"/>
</dbReference>
<dbReference type="InterPro" id="IPR002401">
    <property type="entry name" value="Cyt_P450_E_grp-I"/>
</dbReference>
<dbReference type="InterPro" id="IPR017972">
    <property type="entry name" value="Cyt_P450_CS"/>
</dbReference>
<keyword evidence="5 7" id="KW-0408">Iron</keyword>
<dbReference type="GO" id="GO:0020037">
    <property type="term" value="F:heme binding"/>
    <property type="evidence" value="ECO:0007669"/>
    <property type="project" value="InterPro"/>
</dbReference>
<dbReference type="GO" id="GO:0004497">
    <property type="term" value="F:monooxygenase activity"/>
    <property type="evidence" value="ECO:0007669"/>
    <property type="project" value="UniProtKB-KW"/>
</dbReference>
<dbReference type="GO" id="GO:0005506">
    <property type="term" value="F:iron ion binding"/>
    <property type="evidence" value="ECO:0007669"/>
    <property type="project" value="InterPro"/>
</dbReference>
<dbReference type="InterPro" id="IPR036396">
    <property type="entry name" value="Cyt_P450_sf"/>
</dbReference>
<evidence type="ECO:0000256" key="4">
    <source>
        <dbReference type="ARBA" id="ARBA00023002"/>
    </source>
</evidence>
<evidence type="ECO:0000256" key="1">
    <source>
        <dbReference type="ARBA" id="ARBA00010617"/>
    </source>
</evidence>
<dbReference type="Gene3D" id="1.10.630.10">
    <property type="entry name" value="Cytochrome P450"/>
    <property type="match status" value="1"/>
</dbReference>
<evidence type="ECO:0000313" key="8">
    <source>
        <dbReference type="EMBL" id="MDF9748462.1"/>
    </source>
</evidence>
<dbReference type="InterPro" id="IPR050196">
    <property type="entry name" value="Cytochrome_P450_Monoox"/>
</dbReference>
<dbReference type="PANTHER" id="PTHR24291">
    <property type="entry name" value="CYTOCHROME P450 FAMILY 4"/>
    <property type="match status" value="1"/>
</dbReference>
<comment type="caution">
    <text evidence="8">The sequence shown here is derived from an EMBL/GenBank/DDBJ whole genome shotgun (WGS) entry which is preliminary data.</text>
</comment>
<gene>
    <name evidence="8" type="ORF">NDI89_23130</name>
</gene>
<comment type="similarity">
    <text evidence="1 7">Belongs to the cytochrome P450 family.</text>
</comment>
<evidence type="ECO:0000256" key="5">
    <source>
        <dbReference type="ARBA" id="ARBA00023004"/>
    </source>
</evidence>
<evidence type="ECO:0000256" key="2">
    <source>
        <dbReference type="ARBA" id="ARBA00022617"/>
    </source>
</evidence>
<dbReference type="PRINTS" id="PR00385">
    <property type="entry name" value="P450"/>
</dbReference>
<dbReference type="Proteomes" id="UP001154061">
    <property type="component" value="Unassembled WGS sequence"/>
</dbReference>